<organism evidence="1">
    <name type="scientific">Arion vulgaris</name>
    <dbReference type="NCBI Taxonomy" id="1028688"/>
    <lineage>
        <taxon>Eukaryota</taxon>
        <taxon>Metazoa</taxon>
        <taxon>Spiralia</taxon>
        <taxon>Lophotrochozoa</taxon>
        <taxon>Mollusca</taxon>
        <taxon>Gastropoda</taxon>
        <taxon>Heterobranchia</taxon>
        <taxon>Euthyneura</taxon>
        <taxon>Panpulmonata</taxon>
        <taxon>Eupulmonata</taxon>
        <taxon>Stylommatophora</taxon>
        <taxon>Helicina</taxon>
        <taxon>Arionoidea</taxon>
        <taxon>Arionidae</taxon>
        <taxon>Arion</taxon>
    </lineage>
</organism>
<proteinExistence type="predicted"/>
<feature type="non-terminal residue" evidence="1">
    <location>
        <position position="1"/>
    </location>
</feature>
<evidence type="ECO:0000313" key="1">
    <source>
        <dbReference type="EMBL" id="CEK68499.1"/>
    </source>
</evidence>
<reference evidence="1" key="1">
    <citation type="submission" date="2014-12" db="EMBL/GenBank/DDBJ databases">
        <title>Insight into the proteome of Arion vulgaris.</title>
        <authorList>
            <person name="Aradska J."/>
            <person name="Bulat T."/>
            <person name="Smidak R."/>
            <person name="Sarate P."/>
            <person name="Gangsoo J."/>
            <person name="Sialana F."/>
            <person name="Bilban M."/>
            <person name="Lubec G."/>
        </authorList>
    </citation>
    <scope>NUCLEOTIDE SEQUENCE</scope>
    <source>
        <tissue evidence="1">Skin</tissue>
    </source>
</reference>
<dbReference type="AlphaFoldDB" id="A0A0B6ZIR6"/>
<dbReference type="EMBL" id="HACG01021634">
    <property type="protein sequence ID" value="CEK68499.1"/>
    <property type="molecule type" value="Transcribed_RNA"/>
</dbReference>
<sequence>IEKPLCFNLENREETLRIIQDPRTGVVVNAQILYDNLNNKTYVGAVLVAKENICLLATQYVVLVNNARFNWGPTRVLSIDGHR</sequence>
<feature type="non-terminal residue" evidence="1">
    <location>
        <position position="83"/>
    </location>
</feature>
<name>A0A0B6ZIR6_9EUPU</name>
<protein>
    <submittedName>
        <fullName evidence="1">Uncharacterized protein</fullName>
    </submittedName>
</protein>
<accession>A0A0B6ZIR6</accession>
<gene>
    <name evidence="1" type="primary">ORF66531</name>
</gene>